<evidence type="ECO:0000313" key="2">
    <source>
        <dbReference type="EMBL" id="OWF39046.1"/>
    </source>
</evidence>
<protein>
    <submittedName>
        <fullName evidence="2">Kelch-like protein 40</fullName>
    </submittedName>
</protein>
<dbReference type="CDD" id="cd14733">
    <property type="entry name" value="BACK"/>
    <property type="match status" value="1"/>
</dbReference>
<accession>A0A210PRH6</accession>
<dbReference type="InterPro" id="IPR011333">
    <property type="entry name" value="SKP1/BTB/POZ_sf"/>
</dbReference>
<dbReference type="AlphaFoldDB" id="A0A210PRH6"/>
<feature type="domain" description="BTB" evidence="1">
    <location>
        <begin position="32"/>
        <end position="97"/>
    </location>
</feature>
<dbReference type="PANTHER" id="PTHR24410:SF23">
    <property type="entry name" value="BTB DOMAIN-CONTAINING PROTEIN-RELATED"/>
    <property type="match status" value="1"/>
</dbReference>
<dbReference type="OrthoDB" id="6103304at2759"/>
<organism evidence="2 3">
    <name type="scientific">Mizuhopecten yessoensis</name>
    <name type="common">Japanese scallop</name>
    <name type="synonym">Patinopecten yessoensis</name>
    <dbReference type="NCBI Taxonomy" id="6573"/>
    <lineage>
        <taxon>Eukaryota</taxon>
        <taxon>Metazoa</taxon>
        <taxon>Spiralia</taxon>
        <taxon>Lophotrochozoa</taxon>
        <taxon>Mollusca</taxon>
        <taxon>Bivalvia</taxon>
        <taxon>Autobranchia</taxon>
        <taxon>Pteriomorphia</taxon>
        <taxon>Pectinida</taxon>
        <taxon>Pectinoidea</taxon>
        <taxon>Pectinidae</taxon>
        <taxon>Mizuhopecten</taxon>
    </lineage>
</organism>
<sequence length="207" mass="24072">MEESTWMGTNPEYVKGTGRSQFRDFFNNSEFSDVKIFCGEKEFFGHKIVLSSCSEVFRTMLSTCNVNHLTLEENCLMEEVFEQVLEFLYTWQITFCEENITPLLMLADKYMIEDLIALGIKYMVENLSQENVIPWYKFALQFNIEALYNKCVTYLGTKFDIFFSNGELIKLEVDELMPILDSGMLVTRSELQDSFWLSSGCNVTIVL</sequence>
<dbReference type="Pfam" id="PF00651">
    <property type="entry name" value="BTB"/>
    <property type="match status" value="1"/>
</dbReference>
<dbReference type="SMART" id="SM00225">
    <property type="entry name" value="BTB"/>
    <property type="match status" value="1"/>
</dbReference>
<dbReference type="SUPFAM" id="SSF54695">
    <property type="entry name" value="POZ domain"/>
    <property type="match status" value="1"/>
</dbReference>
<dbReference type="CDD" id="cd18314">
    <property type="entry name" value="BTB_POZ_trishanku-like"/>
    <property type="match status" value="1"/>
</dbReference>
<dbReference type="PANTHER" id="PTHR24410">
    <property type="entry name" value="HL07962P-RELATED"/>
    <property type="match status" value="1"/>
</dbReference>
<comment type="caution">
    <text evidence="2">The sequence shown here is derived from an EMBL/GenBank/DDBJ whole genome shotgun (WGS) entry which is preliminary data.</text>
</comment>
<dbReference type="InterPro" id="IPR011705">
    <property type="entry name" value="BACK"/>
</dbReference>
<proteinExistence type="predicted"/>
<dbReference type="Pfam" id="PF07707">
    <property type="entry name" value="BACK"/>
    <property type="match status" value="1"/>
</dbReference>
<dbReference type="InterPro" id="IPR000210">
    <property type="entry name" value="BTB/POZ_dom"/>
</dbReference>
<dbReference type="InterPro" id="IPR051481">
    <property type="entry name" value="BTB-POZ/Galectin-3-binding"/>
</dbReference>
<evidence type="ECO:0000259" key="1">
    <source>
        <dbReference type="PROSITE" id="PS50097"/>
    </source>
</evidence>
<dbReference type="Proteomes" id="UP000242188">
    <property type="component" value="Unassembled WGS sequence"/>
</dbReference>
<name>A0A210PRH6_MIZYE</name>
<gene>
    <name evidence="2" type="ORF">KP79_PYT15152</name>
</gene>
<dbReference type="Gene3D" id="1.25.40.420">
    <property type="match status" value="1"/>
</dbReference>
<dbReference type="EMBL" id="NEDP02005548">
    <property type="protein sequence ID" value="OWF39046.1"/>
    <property type="molecule type" value="Genomic_DNA"/>
</dbReference>
<evidence type="ECO:0000313" key="3">
    <source>
        <dbReference type="Proteomes" id="UP000242188"/>
    </source>
</evidence>
<dbReference type="PROSITE" id="PS50097">
    <property type="entry name" value="BTB"/>
    <property type="match status" value="1"/>
</dbReference>
<reference evidence="2 3" key="1">
    <citation type="journal article" date="2017" name="Nat. Ecol. Evol.">
        <title>Scallop genome provides insights into evolution of bilaterian karyotype and development.</title>
        <authorList>
            <person name="Wang S."/>
            <person name="Zhang J."/>
            <person name="Jiao W."/>
            <person name="Li J."/>
            <person name="Xun X."/>
            <person name="Sun Y."/>
            <person name="Guo X."/>
            <person name="Huan P."/>
            <person name="Dong B."/>
            <person name="Zhang L."/>
            <person name="Hu X."/>
            <person name="Sun X."/>
            <person name="Wang J."/>
            <person name="Zhao C."/>
            <person name="Wang Y."/>
            <person name="Wang D."/>
            <person name="Huang X."/>
            <person name="Wang R."/>
            <person name="Lv J."/>
            <person name="Li Y."/>
            <person name="Zhang Z."/>
            <person name="Liu B."/>
            <person name="Lu W."/>
            <person name="Hui Y."/>
            <person name="Liang J."/>
            <person name="Zhou Z."/>
            <person name="Hou R."/>
            <person name="Li X."/>
            <person name="Liu Y."/>
            <person name="Li H."/>
            <person name="Ning X."/>
            <person name="Lin Y."/>
            <person name="Zhao L."/>
            <person name="Xing Q."/>
            <person name="Dou J."/>
            <person name="Li Y."/>
            <person name="Mao J."/>
            <person name="Guo H."/>
            <person name="Dou H."/>
            <person name="Li T."/>
            <person name="Mu C."/>
            <person name="Jiang W."/>
            <person name="Fu Q."/>
            <person name="Fu X."/>
            <person name="Miao Y."/>
            <person name="Liu J."/>
            <person name="Yu Q."/>
            <person name="Li R."/>
            <person name="Liao H."/>
            <person name="Li X."/>
            <person name="Kong Y."/>
            <person name="Jiang Z."/>
            <person name="Chourrout D."/>
            <person name="Li R."/>
            <person name="Bao Z."/>
        </authorList>
    </citation>
    <scope>NUCLEOTIDE SEQUENCE [LARGE SCALE GENOMIC DNA]</scope>
    <source>
        <strain evidence="2 3">PY_sf001</strain>
    </source>
</reference>
<keyword evidence="3" id="KW-1185">Reference proteome</keyword>
<dbReference type="Gene3D" id="3.30.710.10">
    <property type="entry name" value="Potassium Channel Kv1.1, Chain A"/>
    <property type="match status" value="1"/>
</dbReference>